<feature type="transmembrane region" description="Helical" evidence="8">
    <location>
        <begin position="45"/>
        <end position="62"/>
    </location>
</feature>
<feature type="transmembrane region" description="Helical" evidence="8">
    <location>
        <begin position="169"/>
        <end position="191"/>
    </location>
</feature>
<dbReference type="Gene3D" id="1.10.3470.10">
    <property type="entry name" value="ABC transporter involved in vitamin B12 uptake, BtuC"/>
    <property type="match status" value="1"/>
</dbReference>
<accession>E6LI52</accession>
<evidence type="ECO:0000256" key="7">
    <source>
        <dbReference type="ARBA" id="ARBA00023136"/>
    </source>
</evidence>
<dbReference type="Proteomes" id="UP000010296">
    <property type="component" value="Unassembled WGS sequence"/>
</dbReference>
<keyword evidence="4" id="KW-1003">Cell membrane</keyword>
<evidence type="ECO:0000256" key="2">
    <source>
        <dbReference type="ARBA" id="ARBA00007935"/>
    </source>
</evidence>
<proteinExistence type="inferred from homology"/>
<dbReference type="SUPFAM" id="SSF81345">
    <property type="entry name" value="ABC transporter involved in vitamin B12 uptake, BtuC"/>
    <property type="match status" value="1"/>
</dbReference>
<keyword evidence="10" id="KW-1185">Reference proteome</keyword>
<dbReference type="RefSeq" id="WP_007209053.1">
    <property type="nucleotide sequence ID" value="NZ_GL622241.1"/>
</dbReference>
<dbReference type="GO" id="GO:0033214">
    <property type="term" value="P:siderophore-iron import into cell"/>
    <property type="evidence" value="ECO:0007669"/>
    <property type="project" value="TreeGrafter"/>
</dbReference>
<keyword evidence="6 8" id="KW-1133">Transmembrane helix</keyword>
<dbReference type="GO" id="GO:0005886">
    <property type="term" value="C:plasma membrane"/>
    <property type="evidence" value="ECO:0007669"/>
    <property type="project" value="UniProtKB-SubCell"/>
</dbReference>
<dbReference type="PATRIC" id="fig|888064.11.peg.1899"/>
<keyword evidence="7 8" id="KW-0472">Membrane</keyword>
<dbReference type="EMBL" id="AEPV01000079">
    <property type="protein sequence ID" value="EFU73114.1"/>
    <property type="molecule type" value="Genomic_DNA"/>
</dbReference>
<comment type="subcellular location">
    <subcellularLocation>
        <location evidence="1">Cell membrane</location>
        <topology evidence="1">Multi-pass membrane protein</topology>
    </subcellularLocation>
</comment>
<evidence type="ECO:0000313" key="10">
    <source>
        <dbReference type="Proteomes" id="UP000010296"/>
    </source>
</evidence>
<evidence type="ECO:0000256" key="1">
    <source>
        <dbReference type="ARBA" id="ARBA00004651"/>
    </source>
</evidence>
<dbReference type="eggNOG" id="COG4606">
    <property type="taxonomic scope" value="Bacteria"/>
</dbReference>
<organism evidence="9 10">
    <name type="scientific">Enterococcus italicus (strain DSM 15952 / CCUG 50447 / LMG 22039 / TP 1.5)</name>
    <dbReference type="NCBI Taxonomy" id="888064"/>
    <lineage>
        <taxon>Bacteria</taxon>
        <taxon>Bacillati</taxon>
        <taxon>Bacillota</taxon>
        <taxon>Bacilli</taxon>
        <taxon>Lactobacillales</taxon>
        <taxon>Enterococcaceae</taxon>
        <taxon>Enterococcus</taxon>
    </lineage>
</organism>
<protein>
    <submittedName>
        <fullName evidence="9">Iron chelate uptake ABC transporter, FeCT family, permease protein</fullName>
    </submittedName>
</protein>
<feature type="transmembrane region" description="Helical" evidence="8">
    <location>
        <begin position="133"/>
        <end position="157"/>
    </location>
</feature>
<dbReference type="STRING" id="888064.HMPREF9088_2042"/>
<comment type="similarity">
    <text evidence="2">Belongs to the binding-protein-dependent transport system permease family. FecCD subfamily.</text>
</comment>
<name>E6LI52_ENTI1</name>
<evidence type="ECO:0000256" key="3">
    <source>
        <dbReference type="ARBA" id="ARBA00022448"/>
    </source>
</evidence>
<sequence length="192" mass="21221">MKKWLVVLIFLILATTSIFVGVNEVTVSGLMEGNRMQWLLLAKTRIPRTISLILAGGMLSISGRIMQHFMQNKFVSANTIGMMDSARLDILVVMLFYPTGSSLMKAFVAFLFSYAGVLLFLSLSRLLPKGDSVILPLAGVMFGNVISAIAIFFAYHYQLIQNMSAWLQGHFATVMAGSYELIYLTVPVVIVL</sequence>
<dbReference type="InterPro" id="IPR037294">
    <property type="entry name" value="ABC_BtuC-like"/>
</dbReference>
<gene>
    <name evidence="9" type="primary">ceuB</name>
    <name evidence="9" type="ORF">HMPREF9088_2042</name>
</gene>
<evidence type="ECO:0000256" key="4">
    <source>
        <dbReference type="ARBA" id="ARBA00022475"/>
    </source>
</evidence>
<evidence type="ECO:0000313" key="9">
    <source>
        <dbReference type="EMBL" id="EFU73114.1"/>
    </source>
</evidence>
<dbReference type="GO" id="GO:0022857">
    <property type="term" value="F:transmembrane transporter activity"/>
    <property type="evidence" value="ECO:0007669"/>
    <property type="project" value="InterPro"/>
</dbReference>
<dbReference type="Pfam" id="PF01032">
    <property type="entry name" value="FecCD"/>
    <property type="match status" value="1"/>
</dbReference>
<evidence type="ECO:0000256" key="5">
    <source>
        <dbReference type="ARBA" id="ARBA00022692"/>
    </source>
</evidence>
<reference evidence="9 10" key="1">
    <citation type="submission" date="2010-12" db="EMBL/GenBank/DDBJ databases">
        <authorList>
            <person name="Muzny D."/>
            <person name="Qin X."/>
            <person name="Deng J."/>
            <person name="Jiang H."/>
            <person name="Liu Y."/>
            <person name="Qu J."/>
            <person name="Song X.-Z."/>
            <person name="Zhang L."/>
            <person name="Thornton R."/>
            <person name="Coyle M."/>
            <person name="Francisco L."/>
            <person name="Jackson L."/>
            <person name="Javaid M."/>
            <person name="Korchina V."/>
            <person name="Kovar C."/>
            <person name="Mata R."/>
            <person name="Mathew T."/>
            <person name="Ngo R."/>
            <person name="Nguyen L."/>
            <person name="Nguyen N."/>
            <person name="Okwuonu G."/>
            <person name="Ongeri F."/>
            <person name="Pham C."/>
            <person name="Simmons D."/>
            <person name="Wilczek-Boney K."/>
            <person name="Hale W."/>
            <person name="Jakkamsetti A."/>
            <person name="Pham P."/>
            <person name="Ruth R."/>
            <person name="San Lucas F."/>
            <person name="Warren J."/>
            <person name="Zhang J."/>
            <person name="Zhao Z."/>
            <person name="Zhou C."/>
            <person name="Zhu D."/>
            <person name="Lee S."/>
            <person name="Bess C."/>
            <person name="Blankenburg K."/>
            <person name="Forbes L."/>
            <person name="Fu Q."/>
            <person name="Gubbala S."/>
            <person name="Hirani K."/>
            <person name="Jayaseelan J.C."/>
            <person name="Lara F."/>
            <person name="Munidasa M."/>
            <person name="Palculict T."/>
            <person name="Patil S."/>
            <person name="Pu L.-L."/>
            <person name="Saada N."/>
            <person name="Tang L."/>
            <person name="Weissenberger G."/>
            <person name="Zhu Y."/>
            <person name="Hemphill L."/>
            <person name="Shang Y."/>
            <person name="Youmans B."/>
            <person name="Ayvaz T."/>
            <person name="Ross M."/>
            <person name="Santibanez J."/>
            <person name="Aqrawi P."/>
            <person name="Gross S."/>
            <person name="Joshi V."/>
            <person name="Fowler G."/>
            <person name="Nazareth L."/>
            <person name="Reid J."/>
            <person name="Worley K."/>
            <person name="Petrosino J."/>
            <person name="Highlander S."/>
            <person name="Gibbs R."/>
        </authorList>
    </citation>
    <scope>NUCLEOTIDE SEQUENCE [LARGE SCALE GENOMIC DNA]</scope>
    <source>
        <strain evidence="10">DSM 15952 / CCUG 50447 / LMG 22039 / TP 1.5</strain>
    </source>
</reference>
<keyword evidence="3" id="KW-0813">Transport</keyword>
<dbReference type="HOGENOM" id="CLU_112384_0_0_9"/>
<dbReference type="PANTHER" id="PTHR30472">
    <property type="entry name" value="FERRIC ENTEROBACTIN TRANSPORT SYSTEM PERMEASE PROTEIN"/>
    <property type="match status" value="1"/>
</dbReference>
<dbReference type="PANTHER" id="PTHR30472:SF27">
    <property type="entry name" value="PETROBACTIN IMPORT SYSTEM PERMEASE PROTEIN YCLN"/>
    <property type="match status" value="1"/>
</dbReference>
<keyword evidence="5 8" id="KW-0812">Transmembrane</keyword>
<evidence type="ECO:0000256" key="8">
    <source>
        <dbReference type="SAM" id="Phobius"/>
    </source>
</evidence>
<dbReference type="AlphaFoldDB" id="E6LI52"/>
<evidence type="ECO:0000256" key="6">
    <source>
        <dbReference type="ARBA" id="ARBA00022989"/>
    </source>
</evidence>
<comment type="caution">
    <text evidence="9">The sequence shown here is derived from an EMBL/GenBank/DDBJ whole genome shotgun (WGS) entry which is preliminary data.</text>
</comment>
<dbReference type="InterPro" id="IPR000522">
    <property type="entry name" value="ABC_transptr_permease_BtuC"/>
</dbReference>